<proteinExistence type="predicted"/>
<keyword evidence="1" id="KW-0472">Membrane</keyword>
<evidence type="ECO:0000313" key="3">
    <source>
        <dbReference type="EMBL" id="SEJ01113.1"/>
    </source>
</evidence>
<name>A0A1H6V933_9FIRM</name>
<dbReference type="Pfam" id="PF13240">
    <property type="entry name" value="Zn_Ribbon_1"/>
    <property type="match status" value="1"/>
</dbReference>
<evidence type="ECO:0000256" key="1">
    <source>
        <dbReference type="SAM" id="Phobius"/>
    </source>
</evidence>
<feature type="domain" description="Zinc-ribbon" evidence="2">
    <location>
        <begin position="2"/>
        <end position="23"/>
    </location>
</feature>
<dbReference type="OrthoDB" id="2416352at2"/>
<dbReference type="RefSeq" id="WP_074732425.1">
    <property type="nucleotide sequence ID" value="NZ_FNYK01000044.1"/>
</dbReference>
<organism evidence="3 4">
    <name type="scientific">Sharpea azabuensis</name>
    <dbReference type="NCBI Taxonomy" id="322505"/>
    <lineage>
        <taxon>Bacteria</taxon>
        <taxon>Bacillati</taxon>
        <taxon>Bacillota</taxon>
        <taxon>Erysipelotrichia</taxon>
        <taxon>Erysipelotrichales</taxon>
        <taxon>Coprobacillaceae</taxon>
        <taxon>Sharpea</taxon>
    </lineage>
</organism>
<feature type="transmembrane region" description="Helical" evidence="1">
    <location>
        <begin position="78"/>
        <end position="96"/>
    </location>
</feature>
<dbReference type="EMBL" id="FNYK01000044">
    <property type="protein sequence ID" value="SEJ01113.1"/>
    <property type="molecule type" value="Genomic_DNA"/>
</dbReference>
<dbReference type="Proteomes" id="UP000183028">
    <property type="component" value="Unassembled WGS sequence"/>
</dbReference>
<dbReference type="AlphaFoldDB" id="A0A1H6V933"/>
<keyword evidence="4" id="KW-1185">Reference proteome</keyword>
<feature type="transmembrane region" description="Helical" evidence="1">
    <location>
        <begin position="117"/>
        <end position="138"/>
    </location>
</feature>
<protein>
    <recommendedName>
        <fullName evidence="2">Zinc-ribbon domain-containing protein</fullName>
    </recommendedName>
</protein>
<dbReference type="STRING" id="322505.SAMN04487836_10332"/>
<accession>A0A1H6V933</accession>
<sequence length="139" mass="15801">MKCPYCQKQIPEDSIYCYHCGKEIIQENNETRQEIKLKQNPKVNAFGKLGLLLFFIGLIVFDFIGGTILSAFQANIKIPFIISSFIYILAVICGIMSMKVDHDDMKKGYEPSGNKNYAYISIFLSLFVALVNLTQVIMK</sequence>
<reference evidence="4" key="1">
    <citation type="submission" date="2016-10" db="EMBL/GenBank/DDBJ databases">
        <authorList>
            <person name="Varghese N."/>
            <person name="Submissions S."/>
        </authorList>
    </citation>
    <scope>NUCLEOTIDE SEQUENCE [LARGE SCALE GENOMIC DNA]</scope>
    <source>
        <strain evidence="4">DSM 20406</strain>
    </source>
</reference>
<evidence type="ECO:0000259" key="2">
    <source>
        <dbReference type="Pfam" id="PF13240"/>
    </source>
</evidence>
<feature type="transmembrane region" description="Helical" evidence="1">
    <location>
        <begin position="49"/>
        <end position="72"/>
    </location>
</feature>
<keyword evidence="1" id="KW-1133">Transmembrane helix</keyword>
<dbReference type="InterPro" id="IPR026870">
    <property type="entry name" value="Zinc_ribbon_dom"/>
</dbReference>
<dbReference type="eggNOG" id="ENOG50327DB">
    <property type="taxonomic scope" value="Bacteria"/>
</dbReference>
<evidence type="ECO:0000313" key="4">
    <source>
        <dbReference type="Proteomes" id="UP000183028"/>
    </source>
</evidence>
<gene>
    <name evidence="3" type="ORF">SAMN04487834_104413</name>
</gene>
<keyword evidence="1" id="KW-0812">Transmembrane</keyword>